<keyword evidence="1" id="KW-0418">Kinase</keyword>
<dbReference type="SUPFAM" id="SSF52540">
    <property type="entry name" value="P-loop containing nucleoside triphosphate hydrolases"/>
    <property type="match status" value="1"/>
</dbReference>
<proteinExistence type="predicted"/>
<dbReference type="InterPro" id="IPR027417">
    <property type="entry name" value="P-loop_NTPase"/>
</dbReference>
<keyword evidence="2" id="KW-1185">Reference proteome</keyword>
<dbReference type="Gene3D" id="3.40.50.300">
    <property type="entry name" value="P-loop containing nucleotide triphosphate hydrolases"/>
    <property type="match status" value="1"/>
</dbReference>
<dbReference type="NCBIfam" id="NF006746">
    <property type="entry name" value="PRK09270.1-5"/>
    <property type="match status" value="1"/>
</dbReference>
<protein>
    <submittedName>
        <fullName evidence="1">Nucleoside/nucleotide kinase family protein</fullName>
    </submittedName>
</protein>
<evidence type="ECO:0000313" key="2">
    <source>
        <dbReference type="Proteomes" id="UP000308530"/>
    </source>
</evidence>
<dbReference type="RefSeq" id="WP_138285927.1">
    <property type="nucleotide sequence ID" value="NZ_CP058350.1"/>
</dbReference>
<keyword evidence="1" id="KW-0808">Transferase</keyword>
<accession>A0ABX6QLH5</accession>
<dbReference type="GO" id="GO:0016301">
    <property type="term" value="F:kinase activity"/>
    <property type="evidence" value="ECO:0007669"/>
    <property type="project" value="UniProtKB-KW"/>
</dbReference>
<name>A0ABX6QLH5_9HYPH</name>
<dbReference type="PANTHER" id="PTHR10285">
    <property type="entry name" value="URIDINE KINASE"/>
    <property type="match status" value="1"/>
</dbReference>
<reference evidence="1 2" key="1">
    <citation type="submission" date="2020-06" db="EMBL/GenBank/DDBJ databases">
        <title>Genome sequence of Rhizobium sp strain ADMK78.</title>
        <authorList>
            <person name="Rahi P."/>
        </authorList>
    </citation>
    <scope>NUCLEOTIDE SEQUENCE [LARGE SCALE GENOMIC DNA]</scope>
    <source>
        <strain evidence="1 2">ADMK78</strain>
    </source>
</reference>
<dbReference type="EMBL" id="CP058350">
    <property type="protein sequence ID" value="QLF68935.1"/>
    <property type="molecule type" value="Genomic_DNA"/>
</dbReference>
<gene>
    <name evidence="1" type="ORF">FE840_004925</name>
</gene>
<organism evidence="1 2">
    <name type="scientific">Peteryoungia desertarenae</name>
    <dbReference type="NCBI Taxonomy" id="1813451"/>
    <lineage>
        <taxon>Bacteria</taxon>
        <taxon>Pseudomonadati</taxon>
        <taxon>Pseudomonadota</taxon>
        <taxon>Alphaproteobacteria</taxon>
        <taxon>Hyphomicrobiales</taxon>
        <taxon>Rhizobiaceae</taxon>
        <taxon>Peteryoungia</taxon>
    </lineage>
</organism>
<evidence type="ECO:0000313" key="1">
    <source>
        <dbReference type="EMBL" id="QLF68935.1"/>
    </source>
</evidence>
<dbReference type="Proteomes" id="UP000308530">
    <property type="component" value="Chromosome"/>
</dbReference>
<sequence>MANLIDNAVQLADHILSLDPNRRLMIAIAGAPGSGKSTLADHLVEELNRRETDLAAVFPMDGFHLDDAVLKEKGRLPYKGAIDTFDAHGLRHILQRLRDNVEDVVAVPVFDRDLEISRAGGRLIPQSTRIIVCEGIYLLMQQPPWDRLKPLFDLTVFVHVDEAELARRLKARWVHFGLDEDGIRHKLDGNDLPNGRAIITGSAEPDIRIEN</sequence>
<dbReference type="Pfam" id="PF13238">
    <property type="entry name" value="AAA_18"/>
    <property type="match status" value="1"/>
</dbReference>